<evidence type="ECO:0000313" key="8">
    <source>
        <dbReference type="EMBL" id="KZT01113.1"/>
    </source>
</evidence>
<reference evidence="8 9" key="1">
    <citation type="journal article" date="2016" name="Mol. Biol. Evol.">
        <title>Comparative Genomics of Early-Diverging Mushroom-Forming Fungi Provides Insights into the Origins of Lignocellulose Decay Capabilities.</title>
        <authorList>
            <person name="Nagy L.G."/>
            <person name="Riley R."/>
            <person name="Tritt A."/>
            <person name="Adam C."/>
            <person name="Daum C."/>
            <person name="Floudas D."/>
            <person name="Sun H."/>
            <person name="Yadav J.S."/>
            <person name="Pangilinan J."/>
            <person name="Larsson K.H."/>
            <person name="Matsuura K."/>
            <person name="Barry K."/>
            <person name="Labutti K."/>
            <person name="Kuo R."/>
            <person name="Ohm R.A."/>
            <person name="Bhattacharya S.S."/>
            <person name="Shirouzu T."/>
            <person name="Yoshinaga Y."/>
            <person name="Martin F.M."/>
            <person name="Grigoriev I.V."/>
            <person name="Hibbett D.S."/>
        </authorList>
    </citation>
    <scope>NUCLEOTIDE SEQUENCE [LARGE SCALE GENOMIC DNA]</scope>
    <source>
        <strain evidence="8 9">93-53</strain>
    </source>
</reference>
<dbReference type="InterPro" id="IPR032691">
    <property type="entry name" value="Mon2/Sec7/BIG1-like_HUS"/>
</dbReference>
<evidence type="ECO:0008006" key="10">
    <source>
        <dbReference type="Google" id="ProtNLM"/>
    </source>
</evidence>
<dbReference type="InterPro" id="IPR032817">
    <property type="entry name" value="Mon2_C"/>
</dbReference>
<dbReference type="Pfam" id="PF16206">
    <property type="entry name" value="Mon2_C"/>
    <property type="match status" value="2"/>
</dbReference>
<protein>
    <recommendedName>
        <fullName evidence="10">Protein MON2 homolog</fullName>
    </recommendedName>
</protein>
<name>A0A165BIC8_9APHY</name>
<feature type="domain" description="Mon2 C-terminal" evidence="6">
    <location>
        <begin position="1354"/>
        <end position="1646"/>
    </location>
</feature>
<dbReference type="SUPFAM" id="SSF48371">
    <property type="entry name" value="ARM repeat"/>
    <property type="match status" value="2"/>
</dbReference>
<evidence type="ECO:0000256" key="1">
    <source>
        <dbReference type="ARBA" id="ARBA00008144"/>
    </source>
</evidence>
<dbReference type="OrthoDB" id="294853at2759"/>
<dbReference type="FunCoup" id="A0A165BIC8">
    <property type="interactions" value="534"/>
</dbReference>
<dbReference type="InterPro" id="IPR032629">
    <property type="entry name" value="DCB_dom"/>
</dbReference>
<dbReference type="GO" id="GO:0015031">
    <property type="term" value="P:protein transport"/>
    <property type="evidence" value="ECO:0007669"/>
    <property type="project" value="UniProtKB-KW"/>
</dbReference>
<evidence type="ECO:0000256" key="2">
    <source>
        <dbReference type="ARBA" id="ARBA00022448"/>
    </source>
</evidence>
<organism evidence="8 9">
    <name type="scientific">Laetiporus sulphureus 93-53</name>
    <dbReference type="NCBI Taxonomy" id="1314785"/>
    <lineage>
        <taxon>Eukaryota</taxon>
        <taxon>Fungi</taxon>
        <taxon>Dikarya</taxon>
        <taxon>Basidiomycota</taxon>
        <taxon>Agaricomycotina</taxon>
        <taxon>Agaricomycetes</taxon>
        <taxon>Polyporales</taxon>
        <taxon>Laetiporus</taxon>
    </lineage>
</organism>
<evidence type="ECO:0000259" key="5">
    <source>
        <dbReference type="Pfam" id="PF12783"/>
    </source>
</evidence>
<proteinExistence type="inferred from homology"/>
<accession>A0A165BIC8</accession>
<evidence type="ECO:0000256" key="3">
    <source>
        <dbReference type="ARBA" id="ARBA00022927"/>
    </source>
</evidence>
<evidence type="ECO:0000256" key="4">
    <source>
        <dbReference type="SAM" id="MobiDB-lite"/>
    </source>
</evidence>
<feature type="domain" description="Mon2/Sec7/BIG1-like HUS" evidence="5">
    <location>
        <begin position="168"/>
        <end position="336"/>
    </location>
</feature>
<keyword evidence="3" id="KW-0653">Protein transport</keyword>
<dbReference type="Proteomes" id="UP000076871">
    <property type="component" value="Unassembled WGS sequence"/>
</dbReference>
<dbReference type="Pfam" id="PF16213">
    <property type="entry name" value="DCB"/>
    <property type="match status" value="1"/>
</dbReference>
<dbReference type="RefSeq" id="XP_040758853.1">
    <property type="nucleotide sequence ID" value="XM_040910072.1"/>
</dbReference>
<evidence type="ECO:0000259" key="6">
    <source>
        <dbReference type="Pfam" id="PF16206"/>
    </source>
</evidence>
<sequence>MSSLTFLVTELQSLANGPQSDDLLRPVFMGCATKNAIVVAISLGSLQRLIALKAVPQSAVPLIVTTMNDCMNQGVDIQLRILQTLLSLITNFPAVHSELLGDALLLCFKLQESRIAVVSSTAAATLRQLVMFVVDKVVDEDHRDEVEVSSMTETTLPNGKTKALGPSALDAFAVFQDLCLLANAEHPHFLKLNVLRKTFALELIESVLTNYHDLFRKHDELLQLLQHHLSPLLLKALSDRPNFPLTLRATRVVFLLLKQFSLELKTESEVFLMLLIRIVSADGTDGDQIDHAHPHGPRPLWMRVLSMEVMRGLCSDAELMRKIWERYDAEAEGSKIFTSLVTALKRLVTEKPDLLGVCTEMYGVGVPTGSGSSSDLSAYGLDVGGVAGMVANAASATVSGVASMMGSEVGLSMQGSAMKLQCIDQLDKADSPGIPESYIYLLGVQCLVALCEGFSAFTGPLYNTIMLQRPRAAGEPVVRAPPALNIDAIPAEEPYAKPLRTVHDMVESGWPAFLAALSFLISTNLSDELFVDVLASYQALTTVSGMLGLSTPRDAFFTSLAHLAIPIGVLSSLDAYPHLSIHGDPITPRSTASTFSENLGLALTGSAPLTPPGLSERNMACLKVLVSSALFLAGSLGDSWLNILEVLQNADYVLSVKGGRPSASKRATIGPGSGVLPVARTGSLGNSQSPSAGGSGGSQGQVPATHPLLADLDPESMQHAIQRLFDASKNLDDDAFRDFVNALCKLSAAMVEMQSSNNETLVRDSESVDDVASSPTLSPPSDSAHRRRVSGLQMLRTPLSGDFGISKLGGIATLNIHRLIYRSPEVAWDPITEHLLSVILNHTAPGSVRVQAARVLDDILVVVPRNLSTTVISDGIAMNSSTIEVRRMGFETLHQILQASGHTLVIGWETIFEMLSSVCRPAFPSSLSVETVVGASSTAEPSKTIPQPLTYTSEKGYNTLVKIAFQSLTLVCDSLTSLSPEHLRLCISTLGQFGRQADTNIALTAAESLLWGVSDSIQAKRKDSDKEPEYSELWMFLLTEILGLCTDARPEVRVGAIQTLFRTLQLYGATLSLETWDACIWKITFPLLDAITAGVRQAASGEPAHFGPIPADQQWDESKILALQSIGSIFHEFLVSKIMPLASFADAWDVFVSRIRDSWLHDNRDVSATAVRCMDKAIRALADVNEDAANATEAALDRVWRACDEMGEAVQMGGSEWSVNRSSVKETFRPFTQESLMAFVDVIRSMRSVAKSVHKHEWAIEQLERLMAILKGVLTYPDSQDFRPDVDALSPVQGAVLEVIDTIDLNVPGASSLVLRDLSEYVTLPFLAAFDIPEPKPSSVPARSAQLRMGPKQVTYIGLSKKVMPMLVNLFMRFKDQATLYVDGTLERIFSAYGIPIKMKYECPAPSKFGKDPPLWKTATTSFLKIVKECGPQMQALGESIPDDRREAIWRQIVDTFRGGILADYSPADSFPLDVQEEEENFDLALIAALEIDVIPYLGEACIPDYLILQLARILRQGSRLRDEDSYLPPSPKSISEGSGKRLSQEFEKIERFGDPELAVGSTEAGRTLPRERFSYWCFDLLFLICSDTAKDRIPSRRRVATLSISSLLERCRSTLVTYVADEALRGNLPFPRVREEELLYVLQKLLSLQLWPGTLWAALSDSPSKHCIEQPGIDQSLEAAQLIADAVKRSPKAHLFHFYPVLCEIVAIPRKTPSAWVIADQPQTPTETPTPPGTRSVISWSRDGAHGAGEGRAVEMDARSLVKDCLKQVGREMGVGG</sequence>
<feature type="region of interest" description="Disordered" evidence="4">
    <location>
        <begin position="1523"/>
        <end position="1542"/>
    </location>
</feature>
<gene>
    <name evidence="8" type="ORF">LAESUDRAFT_731594</name>
</gene>
<dbReference type="EMBL" id="KV427670">
    <property type="protein sequence ID" value="KZT01113.1"/>
    <property type="molecule type" value="Genomic_DNA"/>
</dbReference>
<dbReference type="STRING" id="1314785.A0A165BIC8"/>
<dbReference type="GeneID" id="63827101"/>
<dbReference type="InterPro" id="IPR016024">
    <property type="entry name" value="ARM-type_fold"/>
</dbReference>
<dbReference type="GO" id="GO:0005794">
    <property type="term" value="C:Golgi apparatus"/>
    <property type="evidence" value="ECO:0007669"/>
    <property type="project" value="UniProtKB-ARBA"/>
</dbReference>
<dbReference type="InParanoid" id="A0A165BIC8"/>
<evidence type="ECO:0000313" key="9">
    <source>
        <dbReference type="Proteomes" id="UP000076871"/>
    </source>
</evidence>
<comment type="similarity">
    <text evidence="1">Belongs to the MON2 family.</text>
</comment>
<dbReference type="PANTHER" id="PTHR10663:SF333">
    <property type="entry name" value="PROTEIN MON2 HOMOLOG"/>
    <property type="match status" value="1"/>
</dbReference>
<keyword evidence="9" id="KW-1185">Reference proteome</keyword>
<feature type="region of interest" description="Disordered" evidence="4">
    <location>
        <begin position="660"/>
        <end position="706"/>
    </location>
</feature>
<feature type="domain" description="Mon2/Sec7/BIG1-like dimerisation and cyclophilin-binding" evidence="7">
    <location>
        <begin position="19"/>
        <end position="141"/>
    </location>
</feature>
<dbReference type="PANTHER" id="PTHR10663">
    <property type="entry name" value="GUANYL-NUCLEOTIDE EXCHANGE FACTOR"/>
    <property type="match status" value="1"/>
</dbReference>
<dbReference type="Pfam" id="PF12783">
    <property type="entry name" value="Sec7-like_HUS"/>
    <property type="match status" value="1"/>
</dbReference>
<keyword evidence="2" id="KW-0813">Transport</keyword>
<feature type="region of interest" description="Disordered" evidence="4">
    <location>
        <begin position="757"/>
        <end position="788"/>
    </location>
</feature>
<evidence type="ECO:0000259" key="7">
    <source>
        <dbReference type="Pfam" id="PF16213"/>
    </source>
</evidence>
<feature type="domain" description="Mon2 C-terminal" evidence="6">
    <location>
        <begin position="1026"/>
        <end position="1187"/>
    </location>
</feature>